<name>A0A446ZJS6_ACICA</name>
<protein>
    <submittedName>
        <fullName evidence="2">ChrR Cupin-like domain protein</fullName>
    </submittedName>
</protein>
<dbReference type="OrthoDB" id="564955at2"/>
<accession>A0A446ZJS6</accession>
<dbReference type="RefSeq" id="WP_080027104.1">
    <property type="nucleotide sequence ID" value="NZ_CP020000.1"/>
</dbReference>
<evidence type="ECO:0000313" key="3">
    <source>
        <dbReference type="Proteomes" id="UP000294355"/>
    </source>
</evidence>
<dbReference type="KEGG" id="acal:BUM88_09875"/>
<dbReference type="InterPro" id="IPR014710">
    <property type="entry name" value="RmlC-like_jellyroll"/>
</dbReference>
<dbReference type="CDD" id="cd20302">
    <property type="entry name" value="cupin_DAD"/>
    <property type="match status" value="1"/>
</dbReference>
<evidence type="ECO:0000313" key="2">
    <source>
        <dbReference type="EMBL" id="VAX44651.1"/>
    </source>
</evidence>
<dbReference type="InterPro" id="IPR011051">
    <property type="entry name" value="RmlC_Cupin_sf"/>
</dbReference>
<reference evidence="2 3" key="1">
    <citation type="submission" date="2018-08" db="EMBL/GenBank/DDBJ databases">
        <authorList>
            <person name="Gonzaga-Molto A."/>
        </authorList>
    </citation>
    <scope>NUCLEOTIDE SEQUENCE [LARGE SCALE GENOMIC DNA]</scope>
    <source>
        <strain evidence="2">Acinetobacter calcoaceticus str. 2117</strain>
    </source>
</reference>
<proteinExistence type="predicted"/>
<dbReference type="Pfam" id="PF12973">
    <property type="entry name" value="Cupin_7"/>
    <property type="match status" value="1"/>
</dbReference>
<sequence length="182" mass="20934">MLQQRNPDYSANEELMPFQLPQVPYMSPDLVIPGVLDEALKDDNLWVPTSDSVSFKPLLLNTSSGYYINLLRVRKSGVLSRHRHTGAVHAFVLKGRWYYLEHDWIAEEKSFAYEPPGETHTLFVPEDVTEMITLFIVHGGYTYVDPFGKAVGYEDVFTKLEATREHYKNIGIPESELEKIIR</sequence>
<feature type="domain" description="ChrR-like cupin" evidence="1">
    <location>
        <begin position="43"/>
        <end position="139"/>
    </location>
</feature>
<dbReference type="AlphaFoldDB" id="A0A446ZJS6"/>
<evidence type="ECO:0000259" key="1">
    <source>
        <dbReference type="Pfam" id="PF12973"/>
    </source>
</evidence>
<dbReference type="Gene3D" id="2.60.120.10">
    <property type="entry name" value="Jelly Rolls"/>
    <property type="match status" value="1"/>
</dbReference>
<dbReference type="Proteomes" id="UP000294355">
    <property type="component" value="Chromosome"/>
</dbReference>
<organism evidence="2 3">
    <name type="scientific">Acinetobacter calcoaceticus</name>
    <dbReference type="NCBI Taxonomy" id="471"/>
    <lineage>
        <taxon>Bacteria</taxon>
        <taxon>Pseudomonadati</taxon>
        <taxon>Pseudomonadota</taxon>
        <taxon>Gammaproteobacteria</taxon>
        <taxon>Moraxellales</taxon>
        <taxon>Moraxellaceae</taxon>
        <taxon>Acinetobacter</taxon>
        <taxon>Acinetobacter calcoaceticus/baumannii complex</taxon>
    </lineage>
</organism>
<gene>
    <name evidence="2" type="ORF">AC2117_01835</name>
</gene>
<dbReference type="EMBL" id="LS999521">
    <property type="protein sequence ID" value="VAX44651.1"/>
    <property type="molecule type" value="Genomic_DNA"/>
</dbReference>
<dbReference type="InterPro" id="IPR025979">
    <property type="entry name" value="ChrR-like_cupin_dom"/>
</dbReference>
<dbReference type="SUPFAM" id="SSF51182">
    <property type="entry name" value="RmlC-like cupins"/>
    <property type="match status" value="1"/>
</dbReference>